<dbReference type="AlphaFoldDB" id="A0A2T5VHN1"/>
<dbReference type="EMBL" id="QAYG01000001">
    <property type="protein sequence ID" value="PTW63228.1"/>
    <property type="molecule type" value="Genomic_DNA"/>
</dbReference>
<comment type="cofactor">
    <cofactor evidence="7">
        <name>Mg(2+)</name>
        <dbReference type="ChEBI" id="CHEBI:18420"/>
    </cofactor>
</comment>
<dbReference type="NCBIfam" id="TIGR00576">
    <property type="entry name" value="dut"/>
    <property type="match status" value="1"/>
</dbReference>
<evidence type="ECO:0000313" key="9">
    <source>
        <dbReference type="EMBL" id="PTW63228.1"/>
    </source>
</evidence>
<dbReference type="SUPFAM" id="SSF51283">
    <property type="entry name" value="dUTPase-like"/>
    <property type="match status" value="1"/>
</dbReference>
<keyword evidence="2 7" id="KW-0479">Metal-binding</keyword>
<dbReference type="InterPro" id="IPR033704">
    <property type="entry name" value="dUTPase_trimeric"/>
</dbReference>
<dbReference type="InterPro" id="IPR036157">
    <property type="entry name" value="dUTPase-like_sf"/>
</dbReference>
<dbReference type="NCBIfam" id="NF001862">
    <property type="entry name" value="PRK00601.1"/>
    <property type="match status" value="1"/>
</dbReference>
<dbReference type="Gene3D" id="2.70.40.10">
    <property type="match status" value="1"/>
</dbReference>
<name>A0A2T5VHN1_9HYPH</name>
<dbReference type="HAMAP" id="MF_00116">
    <property type="entry name" value="dUTPase_bact"/>
    <property type="match status" value="1"/>
</dbReference>
<evidence type="ECO:0000256" key="7">
    <source>
        <dbReference type="HAMAP-Rule" id="MF_00116"/>
    </source>
</evidence>
<comment type="caution">
    <text evidence="7">Lacks conserved residue(s) required for the propagation of feature annotation.</text>
</comment>
<evidence type="ECO:0000259" key="8">
    <source>
        <dbReference type="Pfam" id="PF00692"/>
    </source>
</evidence>
<comment type="function">
    <text evidence="7">This enzyme is involved in nucleotide metabolism: it produces dUMP, the immediate precursor of thymidine nucleotides and it decreases the intracellular concentration of dUTP so that uracil cannot be incorporated into DNA.</text>
</comment>
<keyword evidence="4 7" id="KW-0460">Magnesium</keyword>
<comment type="catalytic activity">
    <reaction evidence="6 7">
        <text>dUTP + H2O = dUMP + diphosphate + H(+)</text>
        <dbReference type="Rhea" id="RHEA:10248"/>
        <dbReference type="ChEBI" id="CHEBI:15377"/>
        <dbReference type="ChEBI" id="CHEBI:15378"/>
        <dbReference type="ChEBI" id="CHEBI:33019"/>
        <dbReference type="ChEBI" id="CHEBI:61555"/>
        <dbReference type="ChEBI" id="CHEBI:246422"/>
        <dbReference type="EC" id="3.6.1.23"/>
    </reaction>
</comment>
<feature type="binding site" evidence="7">
    <location>
        <begin position="70"/>
        <end position="72"/>
    </location>
    <ligand>
        <name>substrate</name>
    </ligand>
</feature>
<dbReference type="InterPro" id="IPR029054">
    <property type="entry name" value="dUTPase-like"/>
</dbReference>
<feature type="domain" description="dUTPase-like" evidence="8">
    <location>
        <begin position="17"/>
        <end position="149"/>
    </location>
</feature>
<feature type="binding site" evidence="7">
    <location>
        <position position="83"/>
    </location>
    <ligand>
        <name>substrate</name>
    </ligand>
</feature>
<dbReference type="UniPathway" id="UPA00610">
    <property type="reaction ID" value="UER00666"/>
</dbReference>
<proteinExistence type="inferred from homology"/>
<dbReference type="Proteomes" id="UP000244081">
    <property type="component" value="Unassembled WGS sequence"/>
</dbReference>
<reference evidence="9 10" key="1">
    <citation type="submission" date="2018-04" db="EMBL/GenBank/DDBJ databases">
        <title>Genomic Encyclopedia of Archaeal and Bacterial Type Strains, Phase II (KMG-II): from individual species to whole genera.</title>
        <authorList>
            <person name="Goeker M."/>
        </authorList>
    </citation>
    <scope>NUCLEOTIDE SEQUENCE [LARGE SCALE GENOMIC DNA]</scope>
    <source>
        <strain evidence="9 10">DSM 23382</strain>
    </source>
</reference>
<dbReference type="GO" id="GO:0000287">
    <property type="term" value="F:magnesium ion binding"/>
    <property type="evidence" value="ECO:0007669"/>
    <property type="project" value="UniProtKB-UniRule"/>
</dbReference>
<evidence type="ECO:0000256" key="5">
    <source>
        <dbReference type="ARBA" id="ARBA00023080"/>
    </source>
</evidence>
<keyword evidence="10" id="KW-1185">Reference proteome</keyword>
<organism evidence="9 10">
    <name type="scientific">Breoghania corrubedonensis</name>
    <dbReference type="NCBI Taxonomy" id="665038"/>
    <lineage>
        <taxon>Bacteria</taxon>
        <taxon>Pseudomonadati</taxon>
        <taxon>Pseudomonadota</taxon>
        <taxon>Alphaproteobacteria</taxon>
        <taxon>Hyphomicrobiales</taxon>
        <taxon>Stappiaceae</taxon>
        <taxon>Breoghania</taxon>
    </lineage>
</organism>
<dbReference type="PANTHER" id="PTHR11241">
    <property type="entry name" value="DEOXYURIDINE 5'-TRIPHOSPHATE NUCLEOTIDOHYDROLASE"/>
    <property type="match status" value="1"/>
</dbReference>
<evidence type="ECO:0000256" key="3">
    <source>
        <dbReference type="ARBA" id="ARBA00022801"/>
    </source>
</evidence>
<evidence type="ECO:0000256" key="6">
    <source>
        <dbReference type="ARBA" id="ARBA00047686"/>
    </source>
</evidence>
<evidence type="ECO:0000256" key="4">
    <source>
        <dbReference type="ARBA" id="ARBA00022842"/>
    </source>
</evidence>
<evidence type="ECO:0000256" key="1">
    <source>
        <dbReference type="ARBA" id="ARBA00006581"/>
    </source>
</evidence>
<dbReference type="Pfam" id="PF00692">
    <property type="entry name" value="dUTPase"/>
    <property type="match status" value="1"/>
</dbReference>
<feature type="binding site" evidence="7">
    <location>
        <begin position="87"/>
        <end position="89"/>
    </location>
    <ligand>
        <name>substrate</name>
    </ligand>
</feature>
<dbReference type="GO" id="GO:0004170">
    <property type="term" value="F:dUTP diphosphatase activity"/>
    <property type="evidence" value="ECO:0007669"/>
    <property type="project" value="UniProtKB-UniRule"/>
</dbReference>
<gene>
    <name evidence="7" type="primary">dut</name>
    <name evidence="9" type="ORF">C8N35_1011279</name>
</gene>
<protein>
    <recommendedName>
        <fullName evidence="7">Deoxyuridine 5'-triphosphate nucleotidohydrolase</fullName>
        <shortName evidence="7">dUTPase</shortName>
        <ecNumber evidence="7">3.6.1.23</ecNumber>
    </recommendedName>
    <alternativeName>
        <fullName evidence="7">dUTP pyrophosphatase</fullName>
    </alternativeName>
</protein>
<dbReference type="CDD" id="cd07557">
    <property type="entry name" value="trimeric_dUTPase"/>
    <property type="match status" value="1"/>
</dbReference>
<evidence type="ECO:0000313" key="10">
    <source>
        <dbReference type="Proteomes" id="UP000244081"/>
    </source>
</evidence>
<accession>A0A2T5VHN1</accession>
<dbReference type="PANTHER" id="PTHR11241:SF0">
    <property type="entry name" value="DEOXYURIDINE 5'-TRIPHOSPHATE NUCLEOTIDOHYDROLASE"/>
    <property type="match status" value="1"/>
</dbReference>
<dbReference type="InterPro" id="IPR008181">
    <property type="entry name" value="dUTPase"/>
</dbReference>
<dbReference type="GO" id="GO:0006226">
    <property type="term" value="P:dUMP biosynthetic process"/>
    <property type="evidence" value="ECO:0007669"/>
    <property type="project" value="UniProtKB-UniRule"/>
</dbReference>
<dbReference type="EC" id="3.6.1.23" evidence="7"/>
<dbReference type="FunFam" id="2.70.40.10:FF:000002">
    <property type="entry name" value="dUTP diphosphatase"/>
    <property type="match status" value="1"/>
</dbReference>
<dbReference type="OrthoDB" id="9809956at2"/>
<keyword evidence="3 7" id="KW-0378">Hydrolase</keyword>
<keyword evidence="5 7" id="KW-0546">Nucleotide metabolism</keyword>
<dbReference type="GO" id="GO:0046081">
    <property type="term" value="P:dUTP catabolic process"/>
    <property type="evidence" value="ECO:0007669"/>
    <property type="project" value="InterPro"/>
</dbReference>
<evidence type="ECO:0000256" key="2">
    <source>
        <dbReference type="ARBA" id="ARBA00022723"/>
    </source>
</evidence>
<comment type="pathway">
    <text evidence="7">Pyrimidine metabolism; dUMP biosynthesis; dUMP from dCTP (dUTP route): step 2/2.</text>
</comment>
<dbReference type="RefSeq" id="WP_107988691.1">
    <property type="nucleotide sequence ID" value="NZ_QAYG01000001.1"/>
</dbReference>
<comment type="caution">
    <text evidence="9">The sequence shown here is derived from an EMBL/GenBank/DDBJ whole genome shotgun (WGS) entry which is preliminary data.</text>
</comment>
<sequence>MSVPVKLRILAHGVGLPVPAYQSEEAAGVDLMAAVEDGEAVRLEPGARALVPTGVAIALPPGFEAQVRPRSGLAAKHGVTVLNTPGTIDADYRGEIKVILVNLGQEAFEVMRGARIAQLVVAPVSRAEIIPVDDLGATVRGGRGFGSTGTH</sequence>
<comment type="similarity">
    <text evidence="1 7">Belongs to the dUTPase family.</text>
</comment>